<dbReference type="AlphaFoldDB" id="A0A1H3LRJ4"/>
<dbReference type="Gene3D" id="3.90.79.10">
    <property type="entry name" value="Nucleoside Triphosphate Pyrophosphohydrolase"/>
    <property type="match status" value="1"/>
</dbReference>
<reference evidence="5" key="1">
    <citation type="submission" date="2016-10" db="EMBL/GenBank/DDBJ databases">
        <authorList>
            <person name="Varghese N."/>
            <person name="Submissions S."/>
        </authorList>
    </citation>
    <scope>NUCLEOTIDE SEQUENCE [LARGE SCALE GENOMIC DNA]</scope>
    <source>
        <strain evidence="5">DSM 100420</strain>
    </source>
</reference>
<keyword evidence="5" id="KW-1185">Reference proteome</keyword>
<evidence type="ECO:0000256" key="1">
    <source>
        <dbReference type="ARBA" id="ARBA00001946"/>
    </source>
</evidence>
<dbReference type="SUPFAM" id="SSF55811">
    <property type="entry name" value="Nudix"/>
    <property type="match status" value="1"/>
</dbReference>
<dbReference type="PANTHER" id="PTHR43046:SF14">
    <property type="entry name" value="MUTT_NUDIX FAMILY PROTEIN"/>
    <property type="match status" value="1"/>
</dbReference>
<proteinExistence type="predicted"/>
<name>A0A1H3LRJ4_9RHOB</name>
<sequence>MTLTSRSIRLAARAVLLHEDRLLLVNAWPASKGSDLWCAPGGGAEAHSSLPDNLAREVHEETGLRVAVGAPCLINEFHSPRRQWHQVEVFFRCTLLDGAHLDAAWRDPEGIVTSRRWVTRAEMAEITVRPRALESVAWSDADVPGYDPLELILE</sequence>
<evidence type="ECO:0000313" key="5">
    <source>
        <dbReference type="Proteomes" id="UP000198914"/>
    </source>
</evidence>
<protein>
    <submittedName>
        <fullName evidence="4">ADP-ribose pyrophosphatase YjhB, NUDIX family</fullName>
    </submittedName>
</protein>
<dbReference type="InterPro" id="IPR000086">
    <property type="entry name" value="NUDIX_hydrolase_dom"/>
</dbReference>
<dbReference type="STRING" id="1244108.SAMN05444004_102275"/>
<dbReference type="Pfam" id="PF00293">
    <property type="entry name" value="NUDIX"/>
    <property type="match status" value="1"/>
</dbReference>
<dbReference type="Proteomes" id="UP000198914">
    <property type="component" value="Unassembled WGS sequence"/>
</dbReference>
<dbReference type="RefSeq" id="WP_092642807.1">
    <property type="nucleotide sequence ID" value="NZ_FNPX01000002.1"/>
</dbReference>
<evidence type="ECO:0000313" key="4">
    <source>
        <dbReference type="EMBL" id="SDY66485.1"/>
    </source>
</evidence>
<dbReference type="GO" id="GO:0016787">
    <property type="term" value="F:hydrolase activity"/>
    <property type="evidence" value="ECO:0007669"/>
    <property type="project" value="UniProtKB-KW"/>
</dbReference>
<organism evidence="4 5">
    <name type="scientific">Jannaschia faecimaris</name>
    <dbReference type="NCBI Taxonomy" id="1244108"/>
    <lineage>
        <taxon>Bacteria</taxon>
        <taxon>Pseudomonadati</taxon>
        <taxon>Pseudomonadota</taxon>
        <taxon>Alphaproteobacteria</taxon>
        <taxon>Rhodobacterales</taxon>
        <taxon>Roseobacteraceae</taxon>
        <taxon>Jannaschia</taxon>
    </lineage>
</organism>
<gene>
    <name evidence="4" type="ORF">SAMN05444004_102275</name>
</gene>
<evidence type="ECO:0000256" key="2">
    <source>
        <dbReference type="ARBA" id="ARBA00022801"/>
    </source>
</evidence>
<accession>A0A1H3LRJ4</accession>
<dbReference type="PROSITE" id="PS51462">
    <property type="entry name" value="NUDIX"/>
    <property type="match status" value="1"/>
</dbReference>
<evidence type="ECO:0000259" key="3">
    <source>
        <dbReference type="PROSITE" id="PS51462"/>
    </source>
</evidence>
<dbReference type="PANTHER" id="PTHR43046">
    <property type="entry name" value="GDP-MANNOSE MANNOSYL HYDROLASE"/>
    <property type="match status" value="1"/>
</dbReference>
<comment type="cofactor">
    <cofactor evidence="1">
        <name>Mg(2+)</name>
        <dbReference type="ChEBI" id="CHEBI:18420"/>
    </cofactor>
</comment>
<keyword evidence="2" id="KW-0378">Hydrolase</keyword>
<dbReference type="InterPro" id="IPR015797">
    <property type="entry name" value="NUDIX_hydrolase-like_dom_sf"/>
</dbReference>
<dbReference type="OrthoDB" id="9761969at2"/>
<dbReference type="EMBL" id="FNPX01000002">
    <property type="protein sequence ID" value="SDY66485.1"/>
    <property type="molecule type" value="Genomic_DNA"/>
</dbReference>
<feature type="domain" description="Nudix hydrolase" evidence="3">
    <location>
        <begin position="7"/>
        <end position="140"/>
    </location>
</feature>